<feature type="compositionally biased region" description="Polar residues" evidence="1">
    <location>
        <begin position="21"/>
        <end position="31"/>
    </location>
</feature>
<dbReference type="Gene3D" id="3.10.20.90">
    <property type="entry name" value="Phosphatidylinositol 3-kinase Catalytic Subunit, Chain A, domain 1"/>
    <property type="match status" value="2"/>
</dbReference>
<keyword evidence="3" id="KW-1185">Reference proteome</keyword>
<dbReference type="AlphaFoldDB" id="A0AAD7NN20"/>
<reference evidence="2" key="1">
    <citation type="submission" date="2023-03" db="EMBL/GenBank/DDBJ databases">
        <title>Massive genome expansion in bonnet fungi (Mycena s.s.) driven by repeated elements and novel gene families across ecological guilds.</title>
        <authorList>
            <consortium name="Lawrence Berkeley National Laboratory"/>
            <person name="Harder C.B."/>
            <person name="Miyauchi S."/>
            <person name="Viragh M."/>
            <person name="Kuo A."/>
            <person name="Thoen E."/>
            <person name="Andreopoulos B."/>
            <person name="Lu D."/>
            <person name="Skrede I."/>
            <person name="Drula E."/>
            <person name="Henrissat B."/>
            <person name="Morin E."/>
            <person name="Kohler A."/>
            <person name="Barry K."/>
            <person name="LaButti K."/>
            <person name="Morin E."/>
            <person name="Salamov A."/>
            <person name="Lipzen A."/>
            <person name="Mereny Z."/>
            <person name="Hegedus B."/>
            <person name="Baldrian P."/>
            <person name="Stursova M."/>
            <person name="Weitz H."/>
            <person name="Taylor A."/>
            <person name="Grigoriev I.V."/>
            <person name="Nagy L.G."/>
            <person name="Martin F."/>
            <person name="Kauserud H."/>
        </authorList>
    </citation>
    <scope>NUCLEOTIDE SEQUENCE</scope>
    <source>
        <strain evidence="2">CBHHK188m</strain>
    </source>
</reference>
<sequence>MASVPPRPRPRPVPRAKPTPGASSLTTNGPTSVVPIVVDDDDMFIRNKGRNVDMWNKLNKLNKAKPKNPRSETEGDSVLPPPKKQKKKKTVTLGDAQDKINRLMSETLSDSDSDVLEITEASGGTPINKRKGKKRRSRSRSITPPPALPQHQLQAARDLVRKALKDPPRAPSPTHFDEADESTDTIIFDPELQKIARSVAAQEHRAYSEPAESDPNDTLEITIKWQPHPLNESGKTYQTVFKLNRTDSFRELFEAVAEDESILVESLVMSYKRVPIVPSVTPAALNLWNDAELVACEKTTWEYLRSNPASSALDTEPDVLDTDAPSPVHSNAEESEAESDAGGETFKLCLRSAVTAKDITVTVRPTTTCGAIVQAFLKKAGLADKYGKSGRKSIGGASKKGKEKKAESDEDPQLMIDGDKMAHATPIGDAELDDGDVVDVVGL</sequence>
<feature type="region of interest" description="Disordered" evidence="1">
    <location>
        <begin position="56"/>
        <end position="153"/>
    </location>
</feature>
<comment type="caution">
    <text evidence="2">The sequence shown here is derived from an EMBL/GenBank/DDBJ whole genome shotgun (WGS) entry which is preliminary data.</text>
</comment>
<dbReference type="EMBL" id="JARJLG010000030">
    <property type="protein sequence ID" value="KAJ7767530.1"/>
    <property type="molecule type" value="Genomic_DNA"/>
</dbReference>
<feature type="compositionally biased region" description="Basic residues" evidence="1">
    <location>
        <begin position="128"/>
        <end position="139"/>
    </location>
</feature>
<feature type="region of interest" description="Disordered" evidence="1">
    <location>
        <begin position="308"/>
        <end position="341"/>
    </location>
</feature>
<accession>A0AAD7NN20</accession>
<feature type="region of interest" description="Disordered" evidence="1">
    <location>
        <begin position="386"/>
        <end position="432"/>
    </location>
</feature>
<gene>
    <name evidence="2" type="ORF">DFH07DRAFT_808813</name>
</gene>
<feature type="region of interest" description="Disordered" evidence="1">
    <location>
        <begin position="1"/>
        <end position="34"/>
    </location>
</feature>
<dbReference type="InterPro" id="IPR029071">
    <property type="entry name" value="Ubiquitin-like_domsf"/>
</dbReference>
<evidence type="ECO:0000313" key="3">
    <source>
        <dbReference type="Proteomes" id="UP001215280"/>
    </source>
</evidence>
<organism evidence="2 3">
    <name type="scientific">Mycena maculata</name>
    <dbReference type="NCBI Taxonomy" id="230809"/>
    <lineage>
        <taxon>Eukaryota</taxon>
        <taxon>Fungi</taxon>
        <taxon>Dikarya</taxon>
        <taxon>Basidiomycota</taxon>
        <taxon>Agaricomycotina</taxon>
        <taxon>Agaricomycetes</taxon>
        <taxon>Agaricomycetidae</taxon>
        <taxon>Agaricales</taxon>
        <taxon>Marasmiineae</taxon>
        <taxon>Mycenaceae</taxon>
        <taxon>Mycena</taxon>
    </lineage>
</organism>
<dbReference type="CDD" id="cd01763">
    <property type="entry name" value="Ubl_SUMO_like"/>
    <property type="match status" value="1"/>
</dbReference>
<evidence type="ECO:0000256" key="1">
    <source>
        <dbReference type="SAM" id="MobiDB-lite"/>
    </source>
</evidence>
<dbReference type="SUPFAM" id="SSF54236">
    <property type="entry name" value="Ubiquitin-like"/>
    <property type="match status" value="1"/>
</dbReference>
<protein>
    <recommendedName>
        <fullName evidence="4">Rad60/SUMO-like domain-containing protein</fullName>
    </recommendedName>
</protein>
<dbReference type="Proteomes" id="UP001215280">
    <property type="component" value="Unassembled WGS sequence"/>
</dbReference>
<name>A0AAD7NN20_9AGAR</name>
<evidence type="ECO:0008006" key="4">
    <source>
        <dbReference type="Google" id="ProtNLM"/>
    </source>
</evidence>
<evidence type="ECO:0000313" key="2">
    <source>
        <dbReference type="EMBL" id="KAJ7767530.1"/>
    </source>
</evidence>
<proteinExistence type="predicted"/>